<evidence type="ECO:0000313" key="2">
    <source>
        <dbReference type="Proteomes" id="UP001055093"/>
    </source>
</evidence>
<comment type="caution">
    <text evidence="1">The sequence shown here is derived from an EMBL/GenBank/DDBJ whole genome shotgun (WGS) entry which is preliminary data.</text>
</comment>
<keyword evidence="2" id="KW-1185">Reference proteome</keyword>
<protein>
    <submittedName>
        <fullName evidence="1">Uncharacterized protein</fullName>
    </submittedName>
</protein>
<organism evidence="1 2">
    <name type="scientific">Methylorubrum suomiense</name>
    <dbReference type="NCBI Taxonomy" id="144191"/>
    <lineage>
        <taxon>Bacteria</taxon>
        <taxon>Pseudomonadati</taxon>
        <taxon>Pseudomonadota</taxon>
        <taxon>Alphaproteobacteria</taxon>
        <taxon>Hyphomicrobiales</taxon>
        <taxon>Methylobacteriaceae</taxon>
        <taxon>Methylorubrum</taxon>
    </lineage>
</organism>
<dbReference type="Proteomes" id="UP001055093">
    <property type="component" value="Unassembled WGS sequence"/>
</dbReference>
<proteinExistence type="predicted"/>
<sequence length="172" mass="18717">MPKFLSARRLGIKPAEHRALVRVAEIIGASAYAPDDELISPDVNEAEATTGLSFNMGWQAKAYDCGTSCCIGGHVSLHMQGVDLSAEHICITADERDEAQAYVNQSDPSLHGYGPLSPLYYPGHNNNGCCSMSVMDAARPGDAVHAIRNFLTTGRPEWEEVIRQRVMREALS</sequence>
<dbReference type="RefSeq" id="WP_238308641.1">
    <property type="nucleotide sequence ID" value="NZ_BPRE01000020.1"/>
</dbReference>
<evidence type="ECO:0000313" key="1">
    <source>
        <dbReference type="EMBL" id="GJE78057.1"/>
    </source>
</evidence>
<reference evidence="1" key="1">
    <citation type="journal article" date="2021" name="Front. Microbiol.">
        <title>Comprehensive Comparative Genomics and Phenotyping of Methylobacterium Species.</title>
        <authorList>
            <person name="Alessa O."/>
            <person name="Ogura Y."/>
            <person name="Fujitani Y."/>
            <person name="Takami H."/>
            <person name="Hayashi T."/>
            <person name="Sahin N."/>
            <person name="Tani A."/>
        </authorList>
    </citation>
    <scope>NUCLEOTIDE SEQUENCE</scope>
    <source>
        <strain evidence="1">DSM 14458</strain>
    </source>
</reference>
<reference evidence="1" key="2">
    <citation type="submission" date="2021-08" db="EMBL/GenBank/DDBJ databases">
        <authorList>
            <person name="Tani A."/>
            <person name="Ola A."/>
            <person name="Ogura Y."/>
            <person name="Katsura K."/>
            <person name="Hayashi T."/>
        </authorList>
    </citation>
    <scope>NUCLEOTIDE SEQUENCE</scope>
    <source>
        <strain evidence="1">DSM 14458</strain>
    </source>
</reference>
<dbReference type="EMBL" id="BPRE01000020">
    <property type="protein sequence ID" value="GJE78057.1"/>
    <property type="molecule type" value="Genomic_DNA"/>
</dbReference>
<accession>A0ABQ4V0W2</accession>
<gene>
    <name evidence="1" type="ORF">BGCPKDLD_4668</name>
</gene>
<name>A0ABQ4V0W2_9HYPH</name>